<dbReference type="EMBL" id="SRXW01000001">
    <property type="protein sequence ID" value="TGY90298.1"/>
    <property type="molecule type" value="Genomic_DNA"/>
</dbReference>
<dbReference type="AlphaFoldDB" id="A0A4S2H4G0"/>
<name>A0A4S2H4G0_9PROT</name>
<evidence type="ECO:0000313" key="2">
    <source>
        <dbReference type="Proteomes" id="UP000308054"/>
    </source>
</evidence>
<proteinExistence type="predicted"/>
<keyword evidence="2" id="KW-1185">Reference proteome</keyword>
<gene>
    <name evidence="1" type="ORF">E5163_04010</name>
</gene>
<dbReference type="RefSeq" id="WP_135994796.1">
    <property type="nucleotide sequence ID" value="NZ_CP071057.1"/>
</dbReference>
<evidence type="ECO:0008006" key="3">
    <source>
        <dbReference type="Google" id="ProtNLM"/>
    </source>
</evidence>
<dbReference type="Gene3D" id="3.40.630.30">
    <property type="match status" value="1"/>
</dbReference>
<dbReference type="Proteomes" id="UP000308054">
    <property type="component" value="Unassembled WGS sequence"/>
</dbReference>
<organism evidence="1 2">
    <name type="scientific">Marinicauda algicola</name>
    <dbReference type="NCBI Taxonomy" id="2029849"/>
    <lineage>
        <taxon>Bacteria</taxon>
        <taxon>Pseudomonadati</taxon>
        <taxon>Pseudomonadota</taxon>
        <taxon>Alphaproteobacteria</taxon>
        <taxon>Maricaulales</taxon>
        <taxon>Maricaulaceae</taxon>
        <taxon>Marinicauda</taxon>
    </lineage>
</organism>
<evidence type="ECO:0000313" key="1">
    <source>
        <dbReference type="EMBL" id="TGY90298.1"/>
    </source>
</evidence>
<accession>A0A4S2H4G0</accession>
<dbReference type="InterPro" id="IPR016181">
    <property type="entry name" value="Acyl_CoA_acyltransferase"/>
</dbReference>
<dbReference type="SUPFAM" id="SSF55729">
    <property type="entry name" value="Acyl-CoA N-acyltransferases (Nat)"/>
    <property type="match status" value="1"/>
</dbReference>
<comment type="caution">
    <text evidence="1">The sequence shown here is derived from an EMBL/GenBank/DDBJ whole genome shotgun (WGS) entry which is preliminary data.</text>
</comment>
<protein>
    <recommendedName>
        <fullName evidence="3">GNAT family N-acetyltransferase</fullName>
    </recommendedName>
</protein>
<sequence>MDSSGELEGWEWSDPSWDPATLGLTTRELTLPGAPFVPDAASLKEFDALCRRDGIDLAVARVDADRQAAAGRLQGSGWHYVETAMDFALRRLAKWTPDRSVDRPLALQEATAGDQAKLEAICDTVFNHGRFFEDPRIERDRARARQRGWVRGAIEAAMPVVVHKDASGDILCFMVYESTGPDEVSLQLGGSAQGYGFLTAIFIANLLKDLKEQGVKRVTARVSAANIGIINCYTTLDFSLTRTLVGFHKHYLAER</sequence>
<reference evidence="1 2" key="1">
    <citation type="journal article" date="2017" name="Int. J. Syst. Evol. Microbiol.">
        <title>Marinicauda algicola sp. nov., isolated from a marine red alga Rhodosorus marinus.</title>
        <authorList>
            <person name="Jeong S.E."/>
            <person name="Jeon S.H."/>
            <person name="Chun B.H."/>
            <person name="Kim D.W."/>
            <person name="Jeon C.O."/>
        </authorList>
    </citation>
    <scope>NUCLEOTIDE SEQUENCE [LARGE SCALE GENOMIC DNA]</scope>
    <source>
        <strain evidence="1 2">JCM 31718</strain>
    </source>
</reference>